<comment type="similarity">
    <text evidence="1">Belongs to the OmpW/AlkL family.</text>
</comment>
<dbReference type="AlphaFoldDB" id="A0A0F7KR61"/>
<proteinExistence type="inferred from homology"/>
<name>A0A0F7KR61_9SPHN</name>
<reference evidence="2" key="1">
    <citation type="submission" date="2015-05" db="EMBL/GenBank/DDBJ databases">
        <title>The complete genome of Altererythrobacter atlanticus strain 26DY36.</title>
        <authorList>
            <person name="Wu Y.-H."/>
            <person name="Cheng H."/>
            <person name="Wu X.-W."/>
        </authorList>
    </citation>
    <scope>NUCLEOTIDE SEQUENCE [LARGE SCALE GENOMIC DNA]</scope>
    <source>
        <strain evidence="2">26DY36</strain>
    </source>
</reference>
<gene>
    <name evidence="2" type="primary">ompW</name>
    <name evidence="2" type="ORF">WYH_01042</name>
</gene>
<evidence type="ECO:0000256" key="1">
    <source>
        <dbReference type="ARBA" id="ARBA00009330"/>
    </source>
</evidence>
<dbReference type="EMBL" id="CP011452">
    <property type="protein sequence ID" value="AKH42089.1"/>
    <property type="molecule type" value="Genomic_DNA"/>
</dbReference>
<dbReference type="PANTHER" id="PTHR36920:SF1">
    <property type="entry name" value="OUTER MEMBRANE PROTEIN W"/>
    <property type="match status" value="1"/>
</dbReference>
<dbReference type="PATRIC" id="fig|1267766.3.peg.1047"/>
<evidence type="ECO:0000313" key="3">
    <source>
        <dbReference type="Proteomes" id="UP000034392"/>
    </source>
</evidence>
<sequence length="220" mass="23165">MRKAIALAAIAAATCLTSPALAQDGKVQVKVLATAVLPDGEIDKVKIDEIGLPSTLQTEANDNVVPTVAIEYFFTPEISLETICCVTQHDVDATAGVPGAELVSDAKLIPATFTLKYHLNAGGISPYIGAGPAYFIWVDEKPGAAAVDLGADRLKMSDELGLALQAGIDVPVNDSFIVSLDAKRYFIGTTATWYAAGTKVIETDHNVDPWVLSAGVGFRF</sequence>
<dbReference type="KEGG" id="aay:WYH_01042"/>
<accession>A0A0F7KR61</accession>
<keyword evidence="3" id="KW-1185">Reference proteome</keyword>
<dbReference type="GO" id="GO:0019867">
    <property type="term" value="C:outer membrane"/>
    <property type="evidence" value="ECO:0007669"/>
    <property type="project" value="InterPro"/>
</dbReference>
<evidence type="ECO:0000313" key="2">
    <source>
        <dbReference type="EMBL" id="AKH42089.1"/>
    </source>
</evidence>
<dbReference type="InterPro" id="IPR011250">
    <property type="entry name" value="OMP/PagP_B-barrel"/>
</dbReference>
<dbReference type="Proteomes" id="UP000034392">
    <property type="component" value="Chromosome"/>
</dbReference>
<organism evidence="2 3">
    <name type="scientific">Croceibacterium atlanticum</name>
    <dbReference type="NCBI Taxonomy" id="1267766"/>
    <lineage>
        <taxon>Bacteria</taxon>
        <taxon>Pseudomonadati</taxon>
        <taxon>Pseudomonadota</taxon>
        <taxon>Alphaproteobacteria</taxon>
        <taxon>Sphingomonadales</taxon>
        <taxon>Erythrobacteraceae</taxon>
        <taxon>Croceibacterium</taxon>
    </lineage>
</organism>
<dbReference type="RefSeq" id="WP_046902986.1">
    <property type="nucleotide sequence ID" value="NZ_CP011452.2"/>
</dbReference>
<dbReference type="GO" id="GO:0055085">
    <property type="term" value="P:transmembrane transport"/>
    <property type="evidence" value="ECO:0007669"/>
    <property type="project" value="TreeGrafter"/>
</dbReference>
<dbReference type="STRING" id="1267766.WYH_01042"/>
<dbReference type="OrthoDB" id="9807574at2"/>
<dbReference type="InterPro" id="IPR005618">
    <property type="entry name" value="OMPW"/>
</dbReference>
<protein>
    <submittedName>
        <fullName evidence="2">Outer membrane protein W</fullName>
    </submittedName>
</protein>
<dbReference type="Gene3D" id="2.40.160.20">
    <property type="match status" value="1"/>
</dbReference>
<dbReference type="PANTHER" id="PTHR36920">
    <property type="match status" value="1"/>
</dbReference>
<dbReference type="Pfam" id="PF03922">
    <property type="entry name" value="OmpW"/>
    <property type="match status" value="1"/>
</dbReference>
<dbReference type="SUPFAM" id="SSF56925">
    <property type="entry name" value="OMPA-like"/>
    <property type="match status" value="1"/>
</dbReference>